<accession>A0ABS2JNU9</accession>
<dbReference type="Proteomes" id="UP001430065">
    <property type="component" value="Unassembled WGS sequence"/>
</dbReference>
<dbReference type="Pfam" id="PF04185">
    <property type="entry name" value="Phosphoesterase"/>
    <property type="match status" value="1"/>
</dbReference>
<gene>
    <name evidence="4" type="ORF">ISP20_06005</name>
</gene>
<protein>
    <submittedName>
        <fullName evidence="4">Alkaline phosphatase family protein</fullName>
    </submittedName>
</protein>
<feature type="chain" id="PRO_5046700854" evidence="3">
    <location>
        <begin position="23"/>
        <end position="568"/>
    </location>
</feature>
<dbReference type="CDD" id="cd16013">
    <property type="entry name" value="AcpA"/>
    <property type="match status" value="1"/>
</dbReference>
<comment type="caution">
    <text evidence="4">The sequence shown here is derived from an EMBL/GenBank/DDBJ whole genome shotgun (WGS) entry which is preliminary data.</text>
</comment>
<feature type="signal peptide" evidence="3">
    <location>
        <begin position="1"/>
        <end position="22"/>
    </location>
</feature>
<dbReference type="Gene3D" id="3.40.720.10">
    <property type="entry name" value="Alkaline Phosphatase, subunit A"/>
    <property type="match status" value="2"/>
</dbReference>
<dbReference type="InterPro" id="IPR017850">
    <property type="entry name" value="Alkaline_phosphatase_core_sf"/>
</dbReference>
<proteinExistence type="predicted"/>
<name>A0ABS2JNU9_9GAMM</name>
<dbReference type="EMBL" id="JADIKC010000003">
    <property type="protein sequence ID" value="MBM7120712.1"/>
    <property type="molecule type" value="Genomic_DNA"/>
</dbReference>
<feature type="region of interest" description="Disordered" evidence="2">
    <location>
        <begin position="546"/>
        <end position="568"/>
    </location>
</feature>
<sequence>MRNNLAVCIAACVLSFSAVSLAQLPVYAESLDQASLHHGGDGHGDVHTSTPIKHLVVIFQENVSYDHYFGTYPYAANGKGEPTFYARPFTPRANGYDARLLTHNPNQANSDNGTGAINPFRLSRAQAATADQDHAYGPEQKAFHGGAMDLFPKYTGTGETLPGATPDEEGTGQVMGYYDGNTVTALWNYAQWFALNDNSYGTTFGPSTPGAINLVSGQTNGVTQTLNGTGNEVADGQGGLTLIGDADPIGDVCSSPTGNQVQFGGKNVGDLLNKAGVTWGFFEGGFDLTHVNANGSTGCVRKTTSAVTQANESDYIPHHQPFQYYPSTANPTHARPTSIKTIGHQGDAGNHQYDINDFYAAVQAGNFPSVSFLKAPGYQDGHAGYSDPLDEQQFIVHVINFLQQQPDWRDTAVVIAYDDSDGWYDHQAAPRINASSTSSDALDGAGLCKARDTLPGTNSKGQPVQGRCGFGPRLPLLVISPWARSNHVDHTLTDQSSVTRFIEDNWLRSERLGGGSFDGVAGSLVPMFDFYQPFVEQHRLILDEQTGQPVKQPKPWPWSGLTHGHGHG</sequence>
<dbReference type="InterPro" id="IPR007312">
    <property type="entry name" value="Phosphoesterase"/>
</dbReference>
<keyword evidence="1" id="KW-0378">Hydrolase</keyword>
<evidence type="ECO:0000256" key="1">
    <source>
        <dbReference type="ARBA" id="ARBA00022801"/>
    </source>
</evidence>
<organism evidence="4 5">
    <name type="scientific">Dyella kyungheensis</name>
    <dbReference type="NCBI Taxonomy" id="1242174"/>
    <lineage>
        <taxon>Bacteria</taxon>
        <taxon>Pseudomonadati</taxon>
        <taxon>Pseudomonadota</taxon>
        <taxon>Gammaproteobacteria</taxon>
        <taxon>Lysobacterales</taxon>
        <taxon>Rhodanobacteraceae</taxon>
        <taxon>Dyella</taxon>
    </lineage>
</organism>
<dbReference type="PANTHER" id="PTHR31956">
    <property type="entry name" value="NON-SPECIFIC PHOSPHOLIPASE C4-RELATED"/>
    <property type="match status" value="1"/>
</dbReference>
<evidence type="ECO:0000256" key="3">
    <source>
        <dbReference type="SAM" id="SignalP"/>
    </source>
</evidence>
<reference evidence="4 5" key="1">
    <citation type="submission" date="2020-10" db="EMBL/GenBank/DDBJ databases">
        <title>Phylogeny of dyella-like bacteria.</title>
        <authorList>
            <person name="Fu J."/>
        </authorList>
    </citation>
    <scope>NUCLEOTIDE SEQUENCE [LARGE SCALE GENOMIC DNA]</scope>
    <source>
        <strain evidence="4 5">THG-B117</strain>
    </source>
</reference>
<dbReference type="PANTHER" id="PTHR31956:SF1">
    <property type="entry name" value="NON-SPECIFIC PHOSPHOLIPASE C1"/>
    <property type="match status" value="1"/>
</dbReference>
<keyword evidence="3" id="KW-0732">Signal</keyword>
<keyword evidence="5" id="KW-1185">Reference proteome</keyword>
<evidence type="ECO:0000313" key="5">
    <source>
        <dbReference type="Proteomes" id="UP001430065"/>
    </source>
</evidence>
<evidence type="ECO:0000256" key="2">
    <source>
        <dbReference type="SAM" id="MobiDB-lite"/>
    </source>
</evidence>
<evidence type="ECO:0000313" key="4">
    <source>
        <dbReference type="EMBL" id="MBM7120712.1"/>
    </source>
</evidence>
<dbReference type="RefSeq" id="WP_204635162.1">
    <property type="nucleotide sequence ID" value="NZ_JADIKC010000003.1"/>
</dbReference>